<comment type="caution">
    <text evidence="1">The sequence shown here is derived from an EMBL/GenBank/DDBJ whole genome shotgun (WGS) entry which is preliminary data.</text>
</comment>
<accession>A0A4V2FE96</accession>
<keyword evidence="2" id="KW-1185">Reference proteome</keyword>
<organism evidence="1 2">
    <name type="scientific">Cupriavidus agavae</name>
    <dbReference type="NCBI Taxonomy" id="1001822"/>
    <lineage>
        <taxon>Bacteria</taxon>
        <taxon>Pseudomonadati</taxon>
        <taxon>Pseudomonadota</taxon>
        <taxon>Betaproteobacteria</taxon>
        <taxon>Burkholderiales</taxon>
        <taxon>Burkholderiaceae</taxon>
        <taxon>Cupriavidus</taxon>
    </lineage>
</organism>
<dbReference type="AlphaFoldDB" id="A0A4V2FE96"/>
<dbReference type="EMBL" id="SGXM01000014">
    <property type="protein sequence ID" value="RZT29009.1"/>
    <property type="molecule type" value="Genomic_DNA"/>
</dbReference>
<evidence type="ECO:0000313" key="1">
    <source>
        <dbReference type="EMBL" id="RZT29009.1"/>
    </source>
</evidence>
<gene>
    <name evidence="1" type="ORF">EV147_5106</name>
</gene>
<evidence type="ECO:0000313" key="2">
    <source>
        <dbReference type="Proteomes" id="UP000291078"/>
    </source>
</evidence>
<protein>
    <submittedName>
        <fullName evidence="1">Uncharacterized protein</fullName>
    </submittedName>
</protein>
<dbReference type="Proteomes" id="UP000291078">
    <property type="component" value="Unassembled WGS sequence"/>
</dbReference>
<name>A0A4V2FE96_9BURK</name>
<reference evidence="1 2" key="1">
    <citation type="journal article" date="2015" name="Stand. Genomic Sci.">
        <title>Genomic Encyclopedia of Bacterial and Archaeal Type Strains, Phase III: the genomes of soil and plant-associated and newly described type strains.</title>
        <authorList>
            <person name="Whitman W.B."/>
            <person name="Woyke T."/>
            <person name="Klenk H.P."/>
            <person name="Zhou Y."/>
            <person name="Lilburn T.G."/>
            <person name="Beck B.J."/>
            <person name="De Vos P."/>
            <person name="Vandamme P."/>
            <person name="Eisen J.A."/>
            <person name="Garrity G."/>
            <person name="Hugenholtz P."/>
            <person name="Kyrpides N.C."/>
        </authorList>
    </citation>
    <scope>NUCLEOTIDE SEQUENCE [LARGE SCALE GENOMIC DNA]</scope>
    <source>
        <strain evidence="1 2">ASC-9842</strain>
    </source>
</reference>
<sequence length="91" mass="10434">MKHDSDEGRELEIRNVLINKWDPIGIKDVPEARDEYDSYIPAILELIERGADLDVLSSYLVWVEAERIGLPVRLAIAKEVANELLTHNRSH</sequence>
<proteinExistence type="predicted"/>